<dbReference type="CDD" id="cd03801">
    <property type="entry name" value="GT4_PimA-like"/>
    <property type="match status" value="1"/>
</dbReference>
<dbReference type="GO" id="GO:0016757">
    <property type="term" value="F:glycosyltransferase activity"/>
    <property type="evidence" value="ECO:0007669"/>
    <property type="project" value="InterPro"/>
</dbReference>
<dbReference type="GeneID" id="78123600"/>
<keyword evidence="3" id="KW-0808">Transferase</keyword>
<proteinExistence type="predicted"/>
<dbReference type="Pfam" id="PF00534">
    <property type="entry name" value="Glycos_transf_1"/>
    <property type="match status" value="1"/>
</dbReference>
<accession>A0A1H3I227</accession>
<dbReference type="Pfam" id="PF13439">
    <property type="entry name" value="Glyco_transf_4"/>
    <property type="match status" value="1"/>
</dbReference>
<dbReference type="Proteomes" id="UP000199026">
    <property type="component" value="Unassembled WGS sequence"/>
</dbReference>
<dbReference type="NCBIfam" id="NF041876">
    <property type="entry name" value="EPS_EpsE"/>
    <property type="match status" value="1"/>
</dbReference>
<dbReference type="RefSeq" id="WP_089888032.1">
    <property type="nucleotide sequence ID" value="NZ_FNPR01000001.1"/>
</dbReference>
<evidence type="ECO:0000313" key="3">
    <source>
        <dbReference type="EMBL" id="SDY21777.1"/>
    </source>
</evidence>
<keyword evidence="4" id="KW-1185">Reference proteome</keyword>
<feature type="domain" description="Glycosyltransferase subfamily 4-like N-terminal" evidence="2">
    <location>
        <begin position="71"/>
        <end position="245"/>
    </location>
</feature>
<organism evidence="3 4">
    <name type="scientific">Lentibacter algarum</name>
    <dbReference type="NCBI Taxonomy" id="576131"/>
    <lineage>
        <taxon>Bacteria</taxon>
        <taxon>Pseudomonadati</taxon>
        <taxon>Pseudomonadota</taxon>
        <taxon>Alphaproteobacteria</taxon>
        <taxon>Rhodobacterales</taxon>
        <taxon>Roseobacteraceae</taxon>
        <taxon>Lentibacter</taxon>
    </lineage>
</organism>
<dbReference type="InterPro" id="IPR001296">
    <property type="entry name" value="Glyco_trans_1"/>
</dbReference>
<reference evidence="3 4" key="1">
    <citation type="submission" date="2016-10" db="EMBL/GenBank/DDBJ databases">
        <authorList>
            <person name="de Groot N.N."/>
        </authorList>
    </citation>
    <scope>NUCLEOTIDE SEQUENCE [LARGE SCALE GENOMIC DNA]</scope>
    <source>
        <strain evidence="3 4">DSM 24677</strain>
    </source>
</reference>
<feature type="domain" description="Glycosyl transferase family 1" evidence="1">
    <location>
        <begin position="259"/>
        <end position="420"/>
    </location>
</feature>
<dbReference type="OrthoDB" id="9790710at2"/>
<evidence type="ECO:0000313" key="4">
    <source>
        <dbReference type="Proteomes" id="UP000199026"/>
    </source>
</evidence>
<dbReference type="PANTHER" id="PTHR12526">
    <property type="entry name" value="GLYCOSYLTRANSFERASE"/>
    <property type="match status" value="1"/>
</dbReference>
<dbReference type="AlphaFoldDB" id="A0A1H3I227"/>
<name>A0A1H3I227_9RHOB</name>
<dbReference type="EMBL" id="FNPR01000001">
    <property type="protein sequence ID" value="SDY21777.1"/>
    <property type="molecule type" value="Genomic_DNA"/>
</dbReference>
<dbReference type="Gene3D" id="3.40.50.2000">
    <property type="entry name" value="Glycogen Phosphorylase B"/>
    <property type="match status" value="2"/>
</dbReference>
<sequence length="442" mass="48551">MKAFEGLRPRRTTVQTRVSILGAIALNPVLILLTRKRRILQNISQVPEKIGILIPQFPGQTHIFFWREILELQNMGVNVTLFSTLPPPRGLISHRWSEEAMARTEYLVDKDPINAALALLRFPWGTLRHDLGQEPREFLKDILLSLPAARRLARACKHAGITHVHAHSARRAATICALAKVIWGLEYSLTLHGPMSDYGPGQGFKWRHARFGTVITQKLRRELEATIGHDLPEQVYLQPMGVDTNEMSRAEPYSPPAVGGPLKLFSCGRLNIVKGHQDLMDAVKLLRDRGIDAKLEIAGQDDAGGSGYFGELCRKRDALGLQEHVTLLGAIDAAAVQQKLLETHIFVLASWHEPLGVAYMEAMSCAVPTIGTDAGGVPELITHNHDGILVPPKAPEALAEAIEALAADPQKLMALSDAGRATIVKSFSSKRGADTLLEGMRN</sequence>
<dbReference type="SUPFAM" id="SSF53756">
    <property type="entry name" value="UDP-Glycosyltransferase/glycogen phosphorylase"/>
    <property type="match status" value="1"/>
</dbReference>
<gene>
    <name evidence="3" type="ORF">SAMN05444486_101812</name>
</gene>
<evidence type="ECO:0000259" key="2">
    <source>
        <dbReference type="Pfam" id="PF13439"/>
    </source>
</evidence>
<dbReference type="InterPro" id="IPR028098">
    <property type="entry name" value="Glyco_trans_4-like_N"/>
</dbReference>
<dbReference type="STRING" id="576131.SAMN05444486_101812"/>
<evidence type="ECO:0000259" key="1">
    <source>
        <dbReference type="Pfam" id="PF00534"/>
    </source>
</evidence>
<protein>
    <submittedName>
        <fullName evidence="3">Glycosyltransferase involved in cell wall bisynthesis</fullName>
    </submittedName>
</protein>